<feature type="transmembrane region" description="Helical" evidence="2">
    <location>
        <begin position="57"/>
        <end position="81"/>
    </location>
</feature>
<gene>
    <name evidence="3" type="ORF">RFI_14449</name>
</gene>
<reference evidence="3 4" key="1">
    <citation type="journal article" date="2013" name="Curr. Biol.">
        <title>The Genome of the Foraminiferan Reticulomyxa filosa.</title>
        <authorList>
            <person name="Glockner G."/>
            <person name="Hulsmann N."/>
            <person name="Schleicher M."/>
            <person name="Noegel A.A."/>
            <person name="Eichinger L."/>
            <person name="Gallinger C."/>
            <person name="Pawlowski J."/>
            <person name="Sierra R."/>
            <person name="Euteneuer U."/>
            <person name="Pillet L."/>
            <person name="Moustafa A."/>
            <person name="Platzer M."/>
            <person name="Groth M."/>
            <person name="Szafranski K."/>
            <person name="Schliwa M."/>
        </authorList>
    </citation>
    <scope>NUCLEOTIDE SEQUENCE [LARGE SCALE GENOMIC DNA]</scope>
</reference>
<name>X6NAE8_RETFI</name>
<feature type="region of interest" description="Disordered" evidence="1">
    <location>
        <begin position="1"/>
        <end position="37"/>
    </location>
</feature>
<evidence type="ECO:0000256" key="1">
    <source>
        <dbReference type="SAM" id="MobiDB-lite"/>
    </source>
</evidence>
<comment type="caution">
    <text evidence="3">The sequence shown here is derived from an EMBL/GenBank/DDBJ whole genome shotgun (WGS) entry which is preliminary data.</text>
</comment>
<keyword evidence="2" id="KW-0812">Transmembrane</keyword>
<evidence type="ECO:0000313" key="3">
    <source>
        <dbReference type="EMBL" id="ETO22744.1"/>
    </source>
</evidence>
<keyword evidence="2" id="KW-1133">Transmembrane helix</keyword>
<dbReference type="AlphaFoldDB" id="X6NAE8"/>
<dbReference type="Proteomes" id="UP000023152">
    <property type="component" value="Unassembled WGS sequence"/>
</dbReference>
<evidence type="ECO:0000256" key="2">
    <source>
        <dbReference type="SAM" id="Phobius"/>
    </source>
</evidence>
<proteinExistence type="predicted"/>
<accession>X6NAE8</accession>
<protein>
    <submittedName>
        <fullName evidence="3">Uncharacterized protein</fullName>
    </submittedName>
</protein>
<dbReference type="EMBL" id="ASPP01010503">
    <property type="protein sequence ID" value="ETO22744.1"/>
    <property type="molecule type" value="Genomic_DNA"/>
</dbReference>
<evidence type="ECO:0000313" key="4">
    <source>
        <dbReference type="Proteomes" id="UP000023152"/>
    </source>
</evidence>
<keyword evidence="4" id="KW-1185">Reference proteome</keyword>
<feature type="compositionally biased region" description="Basic and acidic residues" evidence="1">
    <location>
        <begin position="27"/>
        <end position="37"/>
    </location>
</feature>
<feature type="compositionally biased region" description="Polar residues" evidence="1">
    <location>
        <begin position="1"/>
        <end position="13"/>
    </location>
</feature>
<sequence length="374" mass="41935">MKPFNITSVSAELSPTDVETYPDTDQEAGKEQAKSVPPDDLKGKVLYYWNKIPKARCCNWCCCGYISFCLLLALIPIFVILDAVTIRYPVFETLYLRIDSATVQLALDDIYVNMTGHLEADILDHMHIHTTFDYLYSYLYFNDTNQKLTQSVKFDLKKAHNLPGFNHHTNLSFMLSATQMSRKVWTNVAYTYLKTPFLVPLVLFSTNGKVSVPTMFNTKLYAMLYCDLTLNGSELVTRNVISLEELGILSGLPPAPSSTPSPSAPLFSRRSHKRKQQPISKLGPFTSPPTPQVPFFTLPPTVRPPSPALTLAPTPAPPPLFTFPPTPSGSPFNISLSQQFQVLSQVLQRIILYTYTIPVVAQNCQYGLTNLTFF</sequence>
<keyword evidence="2" id="KW-0472">Membrane</keyword>
<organism evidence="3 4">
    <name type="scientific">Reticulomyxa filosa</name>
    <dbReference type="NCBI Taxonomy" id="46433"/>
    <lineage>
        <taxon>Eukaryota</taxon>
        <taxon>Sar</taxon>
        <taxon>Rhizaria</taxon>
        <taxon>Retaria</taxon>
        <taxon>Foraminifera</taxon>
        <taxon>Monothalamids</taxon>
        <taxon>Reticulomyxidae</taxon>
        <taxon>Reticulomyxa</taxon>
    </lineage>
</organism>